<reference evidence="7" key="1">
    <citation type="submission" date="2025-08" db="UniProtKB">
        <authorList>
            <consortium name="Ensembl"/>
        </authorList>
    </citation>
    <scope>IDENTIFICATION</scope>
</reference>
<dbReference type="PANTHER" id="PTHR15905:SF1">
    <property type="entry name" value="GOLGI-ASSOCIATED KINASE 1B"/>
    <property type="match status" value="1"/>
</dbReference>
<keyword evidence="4" id="KW-0333">Golgi apparatus</keyword>
<evidence type="ECO:0000256" key="4">
    <source>
        <dbReference type="ARBA" id="ARBA00023034"/>
    </source>
</evidence>
<evidence type="ECO:0000256" key="3">
    <source>
        <dbReference type="ARBA" id="ARBA00007691"/>
    </source>
</evidence>
<gene>
    <name evidence="7" type="primary">GASK1B</name>
    <name evidence="7" type="synonym">gask1b</name>
</gene>
<dbReference type="RefSeq" id="XP_029582753.1">
    <property type="nucleotide sequence ID" value="XM_029726893.1"/>
</dbReference>
<keyword evidence="5 6" id="KW-0472">Membrane</keyword>
<evidence type="ECO:0000256" key="6">
    <source>
        <dbReference type="SAM" id="Phobius"/>
    </source>
</evidence>
<dbReference type="Ensembl" id="ENSSTUT00000072147.1">
    <property type="protein sequence ID" value="ENSSTUP00000068042.1"/>
    <property type="gene ID" value="ENSSTUG00000029767.1"/>
</dbReference>
<accession>A0A674BAL8</accession>
<dbReference type="InterPro" id="IPR029207">
    <property type="entry name" value="FAM198"/>
</dbReference>
<name>A0A674BAL8_SALTR</name>
<dbReference type="Proteomes" id="UP000472277">
    <property type="component" value="Chromosome 3"/>
</dbReference>
<feature type="transmembrane region" description="Helical" evidence="6">
    <location>
        <begin position="38"/>
        <end position="61"/>
    </location>
</feature>
<evidence type="ECO:0000313" key="8">
    <source>
        <dbReference type="Proteomes" id="UP000472277"/>
    </source>
</evidence>
<dbReference type="PANTHER" id="PTHR15905">
    <property type="entry name" value="GOLGI-ASSOCIATED KINASE 1B-RELATED"/>
    <property type="match status" value="1"/>
</dbReference>
<dbReference type="Pfam" id="PF15051">
    <property type="entry name" value="FAM198"/>
    <property type="match status" value="1"/>
</dbReference>
<dbReference type="AlphaFoldDB" id="A0A674BAL8"/>
<dbReference type="GeneID" id="115170643"/>
<evidence type="ECO:0000256" key="2">
    <source>
        <dbReference type="ARBA" id="ARBA00004555"/>
    </source>
</evidence>
<protein>
    <submittedName>
        <fullName evidence="7">Golgi associated kinase 1B</fullName>
    </submittedName>
</protein>
<proteinExistence type="inferred from homology"/>
<dbReference type="GeneTree" id="ENSGT00420000029769"/>
<keyword evidence="6" id="KW-1133">Transmembrane helix</keyword>
<dbReference type="FunCoup" id="A0A674BAL8">
    <property type="interactions" value="1121"/>
</dbReference>
<sequence>METIIRPGDIKKSLILWSCSFFLRISNCVQRYPPSKRNLIIVGACCVYLFFVVSQVGHSLLHQDRRLGRHGYKKSLGLYNLRFDLGPTGANDDSVLPSVVPTRSNVVYITLKSRRIKPSIMRGTVRPKLRRKARRTKPNEGFTQNKIGTLKREEWRQKRTNRIDITWKQINTINHATRDVSSNLKMQTEPHVSSIRIYSERAPPWFSKEDISAMRFLADGKVSRIHEVSQKEFIPLLLFESTSYLSLIHSDKQNDVNDHKVCIGQCGVIKSPVDTSEVFAFHLDRVLGLNRSVVAVSRKFPFVQDGQPCPVVLWDGFLSPGDNAEGQSTVRMTWGEYQSSLKQRCWNRNVTPKPNSGCSSIHHYEWSKLALFDFLLQIYSRLDRNCCGFRPRQEDVCVEQGHHLECGDMDSLTLANIIHRGHDPRHLVFTENKGFFDRDEDNLDYRLLEGIKELPEQAVAVLMSQRLREKLLQSLFLDQLYWESQGGRQGIEKLIDVIERRAQVLLTYINAHGIKVVPMNV</sequence>
<reference evidence="7" key="2">
    <citation type="submission" date="2025-09" db="UniProtKB">
        <authorList>
            <consortium name="Ensembl"/>
        </authorList>
    </citation>
    <scope>IDENTIFICATION</scope>
</reference>
<dbReference type="OMA" id="PPWFSAQ"/>
<evidence type="ECO:0000256" key="5">
    <source>
        <dbReference type="ARBA" id="ARBA00023136"/>
    </source>
</evidence>
<dbReference type="GO" id="GO:0005794">
    <property type="term" value="C:Golgi apparatus"/>
    <property type="evidence" value="ECO:0007669"/>
    <property type="project" value="UniProtKB-SubCell"/>
</dbReference>
<keyword evidence="8" id="KW-1185">Reference proteome</keyword>
<evidence type="ECO:0000256" key="1">
    <source>
        <dbReference type="ARBA" id="ARBA00004308"/>
    </source>
</evidence>
<comment type="subcellular location">
    <subcellularLocation>
        <location evidence="1">Endomembrane system</location>
    </subcellularLocation>
    <subcellularLocation>
        <location evidence="2">Golgi apparatus</location>
    </subcellularLocation>
</comment>
<dbReference type="InParanoid" id="A0A674BAL8"/>
<dbReference type="CTD" id="51313"/>
<evidence type="ECO:0000313" key="7">
    <source>
        <dbReference type="Ensembl" id="ENSSTUP00000068042.1"/>
    </source>
</evidence>
<dbReference type="OrthoDB" id="10011371at2759"/>
<keyword evidence="6" id="KW-0812">Transmembrane</keyword>
<organism evidence="7 8">
    <name type="scientific">Salmo trutta</name>
    <name type="common">Brown trout</name>
    <dbReference type="NCBI Taxonomy" id="8032"/>
    <lineage>
        <taxon>Eukaryota</taxon>
        <taxon>Metazoa</taxon>
        <taxon>Chordata</taxon>
        <taxon>Craniata</taxon>
        <taxon>Vertebrata</taxon>
        <taxon>Euteleostomi</taxon>
        <taxon>Actinopterygii</taxon>
        <taxon>Neopterygii</taxon>
        <taxon>Teleostei</taxon>
        <taxon>Protacanthopterygii</taxon>
        <taxon>Salmoniformes</taxon>
        <taxon>Salmonidae</taxon>
        <taxon>Salmoninae</taxon>
        <taxon>Salmo</taxon>
    </lineage>
</organism>
<comment type="similarity">
    <text evidence="3">Belongs to the GASK family.</text>
</comment>
<dbReference type="KEGG" id="stru:115170643"/>